<proteinExistence type="predicted"/>
<protein>
    <submittedName>
        <fullName evidence="2">Uncharacterized protein</fullName>
    </submittedName>
</protein>
<reference evidence="2 3" key="1">
    <citation type="submission" date="2018-02" db="EMBL/GenBank/DDBJ databases">
        <title>FDA/CDC Antimicrobial Resistant Isolate Bank Genome Sequencing.</title>
        <authorList>
            <person name="Benahmed F.H."/>
            <person name="Lutgring J.D."/>
            <person name="Yoo B."/>
            <person name="Machado M."/>
            <person name="Brown A."/>
            <person name="McAllister G."/>
            <person name="Perry A."/>
            <person name="Halpin A.L."/>
            <person name="Vavikolanu K."/>
            <person name="Ott S."/>
            <person name="Zhao X."/>
            <person name="Tallon L.J."/>
            <person name="Sadzewicz L."/>
            <person name="Aluvathingal J."/>
            <person name="Nadendla S."/>
            <person name="Voskania-kordi A."/>
            <person name="Simonyan V."/>
            <person name="Patel J."/>
            <person name="Shawar R.M."/>
        </authorList>
    </citation>
    <scope>NUCLEOTIDE SEQUENCE [LARGE SCALE GENOMIC DNA]</scope>
    <source>
        <strain evidence="2 3">AR_0356</strain>
    </source>
</reference>
<keyword evidence="3" id="KW-1185">Reference proteome</keyword>
<dbReference type="AlphaFoldDB" id="A0A2R3J2I9"/>
<accession>A0A2R3J2I9</accession>
<evidence type="ECO:0000313" key="2">
    <source>
        <dbReference type="EMBL" id="AVK08389.1"/>
    </source>
</evidence>
<organism evidence="2 3">
    <name type="scientific">Pseudomonas paraeruginosa</name>
    <dbReference type="NCBI Taxonomy" id="2994495"/>
    <lineage>
        <taxon>Bacteria</taxon>
        <taxon>Pseudomonadati</taxon>
        <taxon>Pseudomonadota</taxon>
        <taxon>Gammaproteobacteria</taxon>
        <taxon>Pseudomonadales</taxon>
        <taxon>Pseudomonadaceae</taxon>
        <taxon>Pseudomonas</taxon>
    </lineage>
</organism>
<evidence type="ECO:0000256" key="1">
    <source>
        <dbReference type="SAM" id="MobiDB-lite"/>
    </source>
</evidence>
<name>A0A2R3J2I9_9PSED</name>
<sequence>MRGGRSHRAWAARWSGRMLPERRRPRCHPRGQAFLPNAGRRSMPAR</sequence>
<evidence type="ECO:0000313" key="3">
    <source>
        <dbReference type="Proteomes" id="UP000238390"/>
    </source>
</evidence>
<dbReference type="Proteomes" id="UP000238390">
    <property type="component" value="Chromosome"/>
</dbReference>
<feature type="region of interest" description="Disordered" evidence="1">
    <location>
        <begin position="21"/>
        <end position="46"/>
    </location>
</feature>
<gene>
    <name evidence="2" type="ORF">CSB93_5324</name>
</gene>
<dbReference type="EMBL" id="CP027169">
    <property type="protein sequence ID" value="AVK08389.1"/>
    <property type="molecule type" value="Genomic_DNA"/>
</dbReference>